<gene>
    <name evidence="1" type="ORF">GDO78_004847</name>
</gene>
<protein>
    <submittedName>
        <fullName evidence="1">Uncharacterized protein</fullName>
    </submittedName>
</protein>
<keyword evidence="2" id="KW-1185">Reference proteome</keyword>
<sequence>MRLTANCFEEVPNTWSKMSYGEHQAPSLSANVVQDRTCRTQEAQKGYHPMTAQKVLLLHRSRLAEANARCYIQELAICCLYIASCQ</sequence>
<name>A0A8J6FKT3_ELECQ</name>
<proteinExistence type="predicted"/>
<evidence type="ECO:0000313" key="1">
    <source>
        <dbReference type="EMBL" id="KAG9488520.1"/>
    </source>
</evidence>
<dbReference type="AlphaFoldDB" id="A0A8J6FKT3"/>
<dbReference type="Proteomes" id="UP000770717">
    <property type="component" value="Unassembled WGS sequence"/>
</dbReference>
<comment type="caution">
    <text evidence="1">The sequence shown here is derived from an EMBL/GenBank/DDBJ whole genome shotgun (WGS) entry which is preliminary data.</text>
</comment>
<evidence type="ECO:0000313" key="2">
    <source>
        <dbReference type="Proteomes" id="UP000770717"/>
    </source>
</evidence>
<reference evidence="1" key="1">
    <citation type="thesis" date="2020" institute="ProQuest LLC" country="789 East Eisenhower Parkway, Ann Arbor, MI, USA">
        <title>Comparative Genomics and Chromosome Evolution.</title>
        <authorList>
            <person name="Mudd A.B."/>
        </authorList>
    </citation>
    <scope>NUCLEOTIDE SEQUENCE</scope>
    <source>
        <strain evidence="1">HN-11 Male</strain>
        <tissue evidence="1">Kidney and liver</tissue>
    </source>
</reference>
<dbReference type="EMBL" id="WNTK01000002">
    <property type="protein sequence ID" value="KAG9488520.1"/>
    <property type="molecule type" value="Genomic_DNA"/>
</dbReference>
<accession>A0A8J6FKT3</accession>
<organism evidence="1 2">
    <name type="scientific">Eleutherodactylus coqui</name>
    <name type="common">Puerto Rican coqui</name>
    <dbReference type="NCBI Taxonomy" id="57060"/>
    <lineage>
        <taxon>Eukaryota</taxon>
        <taxon>Metazoa</taxon>
        <taxon>Chordata</taxon>
        <taxon>Craniata</taxon>
        <taxon>Vertebrata</taxon>
        <taxon>Euteleostomi</taxon>
        <taxon>Amphibia</taxon>
        <taxon>Batrachia</taxon>
        <taxon>Anura</taxon>
        <taxon>Neobatrachia</taxon>
        <taxon>Hyloidea</taxon>
        <taxon>Eleutherodactylidae</taxon>
        <taxon>Eleutherodactylinae</taxon>
        <taxon>Eleutherodactylus</taxon>
        <taxon>Eleutherodactylus</taxon>
    </lineage>
</organism>